<dbReference type="Proteomes" id="UP000242972">
    <property type="component" value="Unassembled WGS sequence"/>
</dbReference>
<dbReference type="FunFam" id="3.40.50.300:FF:000032">
    <property type="entry name" value="Export ABC transporter ATP-binding protein"/>
    <property type="match status" value="1"/>
</dbReference>
<dbReference type="GO" id="GO:0016887">
    <property type="term" value="F:ATP hydrolysis activity"/>
    <property type="evidence" value="ECO:0007669"/>
    <property type="project" value="InterPro"/>
</dbReference>
<name>A0A2T2XKY2_9FIRM</name>
<dbReference type="CDD" id="cd03255">
    <property type="entry name" value="ABC_MJ0796_LolCDE_FtsE"/>
    <property type="match status" value="1"/>
</dbReference>
<dbReference type="SUPFAM" id="SSF52540">
    <property type="entry name" value="P-loop containing nucleoside triphosphate hydrolases"/>
    <property type="match status" value="1"/>
</dbReference>
<dbReference type="InterPro" id="IPR003593">
    <property type="entry name" value="AAA+_ATPase"/>
</dbReference>
<dbReference type="PANTHER" id="PTHR24220">
    <property type="entry name" value="IMPORT ATP-BINDING PROTEIN"/>
    <property type="match status" value="1"/>
</dbReference>
<keyword evidence="3 5" id="KW-0067">ATP-binding</keyword>
<accession>A0A2T2XKY2</accession>
<dbReference type="GO" id="GO:0022857">
    <property type="term" value="F:transmembrane transporter activity"/>
    <property type="evidence" value="ECO:0007669"/>
    <property type="project" value="TreeGrafter"/>
</dbReference>
<evidence type="ECO:0000256" key="3">
    <source>
        <dbReference type="ARBA" id="ARBA00022840"/>
    </source>
</evidence>
<evidence type="ECO:0000313" key="6">
    <source>
        <dbReference type="Proteomes" id="UP000242972"/>
    </source>
</evidence>
<comment type="caution">
    <text evidence="5">The sequence shown here is derived from an EMBL/GenBank/DDBJ whole genome shotgun (WGS) entry which is preliminary data.</text>
</comment>
<dbReference type="InterPro" id="IPR017911">
    <property type="entry name" value="MacB-like_ATP-bd"/>
</dbReference>
<dbReference type="GO" id="GO:0005886">
    <property type="term" value="C:plasma membrane"/>
    <property type="evidence" value="ECO:0007669"/>
    <property type="project" value="TreeGrafter"/>
</dbReference>
<protein>
    <submittedName>
        <fullName evidence="5">Macrolide ABC transporter ATP-binding protein</fullName>
    </submittedName>
</protein>
<dbReference type="PROSITE" id="PS50893">
    <property type="entry name" value="ABC_TRANSPORTER_2"/>
    <property type="match status" value="1"/>
</dbReference>
<dbReference type="AlphaFoldDB" id="A0A2T2XKY2"/>
<dbReference type="PROSITE" id="PS00211">
    <property type="entry name" value="ABC_TRANSPORTER_1"/>
    <property type="match status" value="1"/>
</dbReference>
<gene>
    <name evidence="5" type="ORF">C7B46_01700</name>
</gene>
<dbReference type="InterPro" id="IPR027417">
    <property type="entry name" value="P-loop_NTPase"/>
</dbReference>
<keyword evidence="1" id="KW-0813">Transport</keyword>
<dbReference type="Pfam" id="PF00005">
    <property type="entry name" value="ABC_tran"/>
    <property type="match status" value="1"/>
</dbReference>
<dbReference type="GO" id="GO:0098796">
    <property type="term" value="C:membrane protein complex"/>
    <property type="evidence" value="ECO:0007669"/>
    <property type="project" value="UniProtKB-ARBA"/>
</dbReference>
<dbReference type="EMBL" id="PXYW01000003">
    <property type="protein sequence ID" value="PSR35150.1"/>
    <property type="molecule type" value="Genomic_DNA"/>
</dbReference>
<dbReference type="InterPro" id="IPR015854">
    <property type="entry name" value="ABC_transpr_LolD-like"/>
</dbReference>
<sequence>MIQDINHPIIETHQLRRRYGRGDAAMDGLAGVDLTVRRGEMVALMGPSGSGKSTLMQILGLLDRPTSGSYYLNGTDVSRLTTAEQAELRGRRLGFVFQGIYLLPRLNAIRNVELPMVYARFPANERKHRALESLSRVGLAELANRRPNQLSGGQAQRVAIARAVAPGPDLLLADEPTGALDRASGREVLALFQYLNDDLGLTIVIVTHDPLVGRHARRIVELEDGRIISDTPVNEKDRIVAEHPLEVIR</sequence>
<dbReference type="SMART" id="SM00382">
    <property type="entry name" value="AAA"/>
    <property type="match status" value="1"/>
</dbReference>
<proteinExistence type="predicted"/>
<feature type="domain" description="ABC transporter" evidence="4">
    <location>
        <begin position="10"/>
        <end position="249"/>
    </location>
</feature>
<dbReference type="Gene3D" id="3.40.50.300">
    <property type="entry name" value="P-loop containing nucleotide triphosphate hydrolases"/>
    <property type="match status" value="1"/>
</dbReference>
<keyword evidence="2" id="KW-0547">Nucleotide-binding</keyword>
<organism evidence="5 6">
    <name type="scientific">Sulfobacillus benefaciens</name>
    <dbReference type="NCBI Taxonomy" id="453960"/>
    <lineage>
        <taxon>Bacteria</taxon>
        <taxon>Bacillati</taxon>
        <taxon>Bacillota</taxon>
        <taxon>Clostridia</taxon>
        <taxon>Eubacteriales</taxon>
        <taxon>Clostridiales Family XVII. Incertae Sedis</taxon>
        <taxon>Sulfobacillus</taxon>
    </lineage>
</organism>
<reference evidence="5 6" key="1">
    <citation type="journal article" date="2014" name="BMC Genomics">
        <title>Comparison of environmental and isolate Sulfobacillus genomes reveals diverse carbon, sulfur, nitrogen, and hydrogen metabolisms.</title>
        <authorList>
            <person name="Justice N.B."/>
            <person name="Norman A."/>
            <person name="Brown C.T."/>
            <person name="Singh A."/>
            <person name="Thomas B.C."/>
            <person name="Banfield J.F."/>
        </authorList>
    </citation>
    <scope>NUCLEOTIDE SEQUENCE [LARGE SCALE GENOMIC DNA]</scope>
    <source>
        <strain evidence="5">AMDSBA4</strain>
    </source>
</reference>
<evidence type="ECO:0000256" key="1">
    <source>
        <dbReference type="ARBA" id="ARBA00022448"/>
    </source>
</evidence>
<dbReference type="PANTHER" id="PTHR24220:SF86">
    <property type="entry name" value="ABC TRANSPORTER ABCH.1"/>
    <property type="match status" value="1"/>
</dbReference>
<evidence type="ECO:0000259" key="4">
    <source>
        <dbReference type="PROSITE" id="PS50893"/>
    </source>
</evidence>
<evidence type="ECO:0000313" key="5">
    <source>
        <dbReference type="EMBL" id="PSR35150.1"/>
    </source>
</evidence>
<dbReference type="InterPro" id="IPR017871">
    <property type="entry name" value="ABC_transporter-like_CS"/>
</dbReference>
<dbReference type="GO" id="GO:0005524">
    <property type="term" value="F:ATP binding"/>
    <property type="evidence" value="ECO:0007669"/>
    <property type="project" value="UniProtKB-KW"/>
</dbReference>
<dbReference type="InterPro" id="IPR003439">
    <property type="entry name" value="ABC_transporter-like_ATP-bd"/>
</dbReference>
<evidence type="ECO:0000256" key="2">
    <source>
        <dbReference type="ARBA" id="ARBA00022741"/>
    </source>
</evidence>